<keyword evidence="3 6" id="KW-0255">Endonuclease</keyword>
<accession>A0A225E952</accession>
<dbReference type="InterPro" id="IPR000100">
    <property type="entry name" value="RNase_P"/>
</dbReference>
<gene>
    <name evidence="6" type="primary">rnpA</name>
    <name evidence="9" type="ORF">FRUB_01456</name>
</gene>
<feature type="region of interest" description="Disordered" evidence="8">
    <location>
        <begin position="120"/>
        <end position="144"/>
    </location>
</feature>
<proteinExistence type="inferred from homology"/>
<evidence type="ECO:0000256" key="1">
    <source>
        <dbReference type="ARBA" id="ARBA00022694"/>
    </source>
</evidence>
<evidence type="ECO:0000256" key="2">
    <source>
        <dbReference type="ARBA" id="ARBA00022722"/>
    </source>
</evidence>
<dbReference type="Proteomes" id="UP000214646">
    <property type="component" value="Unassembled WGS sequence"/>
</dbReference>
<dbReference type="InterPro" id="IPR014721">
    <property type="entry name" value="Ribsml_uS5_D2-typ_fold_subgr"/>
</dbReference>
<organism evidence="9 10">
    <name type="scientific">Fimbriiglobus ruber</name>
    <dbReference type="NCBI Taxonomy" id="1908690"/>
    <lineage>
        <taxon>Bacteria</taxon>
        <taxon>Pseudomonadati</taxon>
        <taxon>Planctomycetota</taxon>
        <taxon>Planctomycetia</taxon>
        <taxon>Gemmatales</taxon>
        <taxon>Gemmataceae</taxon>
        <taxon>Fimbriiglobus</taxon>
    </lineage>
</organism>
<dbReference type="SUPFAM" id="SSF54211">
    <property type="entry name" value="Ribosomal protein S5 domain 2-like"/>
    <property type="match status" value="1"/>
</dbReference>
<dbReference type="HAMAP" id="MF_00227">
    <property type="entry name" value="RNase_P"/>
    <property type="match status" value="1"/>
</dbReference>
<evidence type="ECO:0000256" key="5">
    <source>
        <dbReference type="ARBA" id="ARBA00022884"/>
    </source>
</evidence>
<keyword evidence="4 6" id="KW-0378">Hydrolase</keyword>
<dbReference type="Pfam" id="PF00825">
    <property type="entry name" value="Ribonuclease_P"/>
    <property type="match status" value="1"/>
</dbReference>
<dbReference type="GO" id="GO:0001682">
    <property type="term" value="P:tRNA 5'-leader removal"/>
    <property type="evidence" value="ECO:0007669"/>
    <property type="project" value="UniProtKB-UniRule"/>
</dbReference>
<evidence type="ECO:0000256" key="6">
    <source>
        <dbReference type="HAMAP-Rule" id="MF_00227"/>
    </source>
</evidence>
<keyword evidence="10" id="KW-1185">Reference proteome</keyword>
<dbReference type="PANTHER" id="PTHR33992:SF1">
    <property type="entry name" value="RIBONUCLEASE P PROTEIN COMPONENT"/>
    <property type="match status" value="1"/>
</dbReference>
<evidence type="ECO:0000313" key="10">
    <source>
        <dbReference type="Proteomes" id="UP000214646"/>
    </source>
</evidence>
<dbReference type="GO" id="GO:0042781">
    <property type="term" value="F:3'-tRNA processing endoribonuclease activity"/>
    <property type="evidence" value="ECO:0007669"/>
    <property type="project" value="TreeGrafter"/>
</dbReference>
<name>A0A225E952_9BACT</name>
<keyword evidence="2 6" id="KW-0540">Nuclease</keyword>
<evidence type="ECO:0000313" key="9">
    <source>
        <dbReference type="EMBL" id="OWK45125.1"/>
    </source>
</evidence>
<dbReference type="NCBIfam" id="TIGR00188">
    <property type="entry name" value="rnpA"/>
    <property type="match status" value="1"/>
</dbReference>
<evidence type="ECO:0000256" key="3">
    <source>
        <dbReference type="ARBA" id="ARBA00022759"/>
    </source>
</evidence>
<dbReference type="EMBL" id="NIDE01000002">
    <property type="protein sequence ID" value="OWK45125.1"/>
    <property type="molecule type" value="Genomic_DNA"/>
</dbReference>
<comment type="subunit">
    <text evidence="6">Consists of a catalytic RNA component (M1 or rnpB) and a protein subunit.</text>
</comment>
<evidence type="ECO:0000256" key="4">
    <source>
        <dbReference type="ARBA" id="ARBA00022801"/>
    </source>
</evidence>
<dbReference type="EC" id="3.1.26.5" evidence="6 7"/>
<comment type="function">
    <text evidence="6">RNaseP catalyzes the removal of the 5'-leader sequence from pre-tRNA to produce the mature 5'-terminus. It can also cleave other RNA substrates such as 4.5S RNA. The protein component plays an auxiliary but essential role in vivo by binding to the 5'-leader sequence and broadening the substrate specificity of the ribozyme.</text>
</comment>
<comment type="similarity">
    <text evidence="6">Belongs to the RnpA family.</text>
</comment>
<dbReference type="AlphaFoldDB" id="A0A225E952"/>
<dbReference type="RefSeq" id="WP_161967241.1">
    <property type="nucleotide sequence ID" value="NZ_NIDE01000002.1"/>
</dbReference>
<reference evidence="10" key="1">
    <citation type="submission" date="2017-06" db="EMBL/GenBank/DDBJ databases">
        <title>Genome analysis of Fimbriiglobus ruber SP5, the first member of the order Planctomycetales with confirmed chitinolytic capability.</title>
        <authorList>
            <person name="Ravin N.V."/>
            <person name="Rakitin A.L."/>
            <person name="Ivanova A.A."/>
            <person name="Beletsky A.V."/>
            <person name="Kulichevskaya I.S."/>
            <person name="Mardanov A.V."/>
            <person name="Dedysh S.N."/>
        </authorList>
    </citation>
    <scope>NUCLEOTIDE SEQUENCE [LARGE SCALE GENOMIC DNA]</scope>
    <source>
        <strain evidence="10">SP5</strain>
    </source>
</reference>
<dbReference type="GO" id="GO:0000049">
    <property type="term" value="F:tRNA binding"/>
    <property type="evidence" value="ECO:0007669"/>
    <property type="project" value="UniProtKB-UniRule"/>
</dbReference>
<protein>
    <recommendedName>
        <fullName evidence="6 7">Ribonuclease P protein component</fullName>
        <shortName evidence="6">RNase P protein</shortName>
        <shortName evidence="6">RNaseP protein</shortName>
        <ecNumber evidence="6 7">3.1.26.5</ecNumber>
    </recommendedName>
    <alternativeName>
        <fullName evidence="6">Protein C5</fullName>
    </alternativeName>
</protein>
<dbReference type="Gene3D" id="3.30.230.10">
    <property type="match status" value="1"/>
</dbReference>
<keyword evidence="5 6" id="KW-0694">RNA-binding</keyword>
<evidence type="ECO:0000256" key="7">
    <source>
        <dbReference type="NCBIfam" id="TIGR00188"/>
    </source>
</evidence>
<comment type="caution">
    <text evidence="9">The sequence shown here is derived from an EMBL/GenBank/DDBJ whole genome shotgun (WGS) entry which is preliminary data.</text>
</comment>
<keyword evidence="1 6" id="KW-0819">tRNA processing</keyword>
<feature type="compositionally biased region" description="Pro residues" evidence="8">
    <location>
        <begin position="126"/>
        <end position="144"/>
    </location>
</feature>
<dbReference type="InterPro" id="IPR020568">
    <property type="entry name" value="Ribosomal_Su5_D2-typ_SF"/>
</dbReference>
<sequence>MDPTRDDRRPLPFPQTLRLKAPAQFQAVYDRKKSVSDERLIVYAGENGLPHARLGVSVSRKVGGAVLRNWYKRLFREAFRLSQHDLPAGVDLIMIPRPGPEPTVVQLQASLVKLAAQAAKRLAAPPRGPAPSPAPPPAPAEARP</sequence>
<dbReference type="OrthoDB" id="9810867at2"/>
<evidence type="ECO:0000256" key="8">
    <source>
        <dbReference type="SAM" id="MobiDB-lite"/>
    </source>
</evidence>
<dbReference type="GO" id="GO:0004526">
    <property type="term" value="F:ribonuclease P activity"/>
    <property type="evidence" value="ECO:0007669"/>
    <property type="project" value="UniProtKB-UniRule"/>
</dbReference>
<comment type="catalytic activity">
    <reaction evidence="6">
        <text>Endonucleolytic cleavage of RNA, removing 5'-extranucleotides from tRNA precursor.</text>
        <dbReference type="EC" id="3.1.26.5"/>
    </reaction>
</comment>
<dbReference type="PANTHER" id="PTHR33992">
    <property type="entry name" value="RIBONUCLEASE P PROTEIN COMPONENT"/>
    <property type="match status" value="1"/>
</dbReference>
<dbReference type="GO" id="GO:0030677">
    <property type="term" value="C:ribonuclease P complex"/>
    <property type="evidence" value="ECO:0007669"/>
    <property type="project" value="TreeGrafter"/>
</dbReference>